<accession>A0A944CRM4</accession>
<dbReference type="GO" id="GO:0010181">
    <property type="term" value="F:FMN binding"/>
    <property type="evidence" value="ECO:0007669"/>
    <property type="project" value="TreeGrafter"/>
</dbReference>
<gene>
    <name evidence="2" type="ORF">DYI25_19200</name>
</gene>
<keyword evidence="3" id="KW-1185">Reference proteome</keyword>
<dbReference type="AlphaFoldDB" id="A0A944CRM4"/>
<dbReference type="PANTHER" id="PTHR38030:SF2">
    <property type="entry name" value="PROTOPORPHYRINOGEN IX DEHYDROGENASE [QUINONE]"/>
    <property type="match status" value="1"/>
</dbReference>
<evidence type="ECO:0000313" key="3">
    <source>
        <dbReference type="Proteomes" id="UP000761411"/>
    </source>
</evidence>
<dbReference type="Gene3D" id="3.40.50.360">
    <property type="match status" value="1"/>
</dbReference>
<dbReference type="SUPFAM" id="SSF52218">
    <property type="entry name" value="Flavoproteins"/>
    <property type="match status" value="1"/>
</dbReference>
<evidence type="ECO:0000259" key="1">
    <source>
        <dbReference type="Pfam" id="PF12724"/>
    </source>
</evidence>
<dbReference type="Proteomes" id="UP000761411">
    <property type="component" value="Unassembled WGS sequence"/>
</dbReference>
<name>A0A944CRM4_9BACI</name>
<comment type="caution">
    <text evidence="2">The sequence shown here is derived from an EMBL/GenBank/DDBJ whole genome shotgun (WGS) entry which is preliminary data.</text>
</comment>
<dbReference type="Pfam" id="PF12724">
    <property type="entry name" value="Flavodoxin_5"/>
    <property type="match status" value="1"/>
</dbReference>
<dbReference type="RefSeq" id="WP_213371949.1">
    <property type="nucleotide sequence ID" value="NZ_QTKX01000003.1"/>
</dbReference>
<reference evidence="2 3" key="1">
    <citation type="journal article" date="2021" name="Microorganisms">
        <title>Bacterial Dimethylsulfoniopropionate Biosynthesis in the East China Sea.</title>
        <authorList>
            <person name="Liu J."/>
            <person name="Zhang Y."/>
            <person name="Liu J."/>
            <person name="Zhong H."/>
            <person name="Williams B.T."/>
            <person name="Zheng Y."/>
            <person name="Curson A.R.J."/>
            <person name="Sun C."/>
            <person name="Sun H."/>
            <person name="Song D."/>
            <person name="Wagner Mackenzie B."/>
            <person name="Bermejo Martinez A."/>
            <person name="Todd J.D."/>
            <person name="Zhang X.H."/>
        </authorList>
    </citation>
    <scope>NUCLEOTIDE SEQUENCE [LARGE SCALE GENOMIC DNA]</scope>
    <source>
        <strain evidence="2 3">ESS08</strain>
    </source>
</reference>
<protein>
    <submittedName>
        <fullName evidence="2">Flavodoxin</fullName>
    </submittedName>
</protein>
<dbReference type="InterPro" id="IPR029039">
    <property type="entry name" value="Flavoprotein-like_sf"/>
</dbReference>
<dbReference type="PANTHER" id="PTHR38030">
    <property type="entry name" value="PROTOPORPHYRINOGEN IX DEHYDROGENASE [MENAQUINONE]"/>
    <property type="match status" value="1"/>
</dbReference>
<dbReference type="InterPro" id="IPR026816">
    <property type="entry name" value="Flavodoxin_dom"/>
</dbReference>
<dbReference type="EMBL" id="QTKX01000003">
    <property type="protein sequence ID" value="MBS8266553.1"/>
    <property type="molecule type" value="Genomic_DNA"/>
</dbReference>
<evidence type="ECO:0000313" key="2">
    <source>
        <dbReference type="EMBL" id="MBS8266553.1"/>
    </source>
</evidence>
<organism evidence="2 3">
    <name type="scientific">Mesobacillus boroniphilus</name>
    <dbReference type="NCBI Taxonomy" id="308892"/>
    <lineage>
        <taxon>Bacteria</taxon>
        <taxon>Bacillati</taxon>
        <taxon>Bacillota</taxon>
        <taxon>Bacilli</taxon>
        <taxon>Bacillales</taxon>
        <taxon>Bacillaceae</taxon>
        <taxon>Mesobacillus</taxon>
    </lineage>
</organism>
<feature type="domain" description="Flavodoxin" evidence="1">
    <location>
        <begin position="4"/>
        <end position="141"/>
    </location>
</feature>
<dbReference type="GO" id="GO:0006783">
    <property type="term" value="P:heme biosynthetic process"/>
    <property type="evidence" value="ECO:0007669"/>
    <property type="project" value="TreeGrafter"/>
</dbReference>
<proteinExistence type="predicted"/>
<sequence length="166" mass="18518">MKSLIVYCSTHGTTAKATHLLRKQIEGDVIVINLDKTKLHSDLELFDSVVIGGSIHAGSIQGKIKKFMKEHEDVLERKNLGLFLCCMREGQEAHLQFENAFPPNLREAAIAKGLFGGEFVFSKMNFFEKIIAKSVSGETTDLSKLDVGAINEFANTFNRQNKFLLV</sequence>
<dbReference type="InterPro" id="IPR052200">
    <property type="entry name" value="Protoporphyrinogen_IX_DH"/>
</dbReference>
<dbReference type="GO" id="GO:0070819">
    <property type="term" value="F:menaquinone-dependent protoporphyrinogen oxidase activity"/>
    <property type="evidence" value="ECO:0007669"/>
    <property type="project" value="TreeGrafter"/>
</dbReference>